<dbReference type="RefSeq" id="WP_379485488.1">
    <property type="nucleotide sequence ID" value="NZ_JBHMCF010000066.1"/>
</dbReference>
<proteinExistence type="predicted"/>
<organism evidence="2 3">
    <name type="scientific">Nonomuraea salmonea</name>
    <dbReference type="NCBI Taxonomy" id="46181"/>
    <lineage>
        <taxon>Bacteria</taxon>
        <taxon>Bacillati</taxon>
        <taxon>Actinomycetota</taxon>
        <taxon>Actinomycetes</taxon>
        <taxon>Streptosporangiales</taxon>
        <taxon>Streptosporangiaceae</taxon>
        <taxon>Nonomuraea</taxon>
    </lineage>
</organism>
<dbReference type="NCBIfam" id="TIGR04267">
    <property type="entry name" value="mod_HExxH"/>
    <property type="match status" value="1"/>
</dbReference>
<protein>
    <submittedName>
        <fullName evidence="2">HEXXH motif-containing putative peptide modification protein</fullName>
    </submittedName>
</protein>
<dbReference type="InterPro" id="IPR026337">
    <property type="entry name" value="AKG_HExxH"/>
</dbReference>
<comment type="caution">
    <text evidence="2">The sequence shown here is derived from an EMBL/GenBank/DDBJ whole genome shotgun (WGS) entry which is preliminary data.</text>
</comment>
<accession>A0ABV5P502</accession>
<feature type="compositionally biased region" description="Low complexity" evidence="1">
    <location>
        <begin position="160"/>
        <end position="171"/>
    </location>
</feature>
<dbReference type="Proteomes" id="UP001589568">
    <property type="component" value="Unassembled WGS sequence"/>
</dbReference>
<feature type="region of interest" description="Disordered" evidence="1">
    <location>
        <begin position="151"/>
        <end position="202"/>
    </location>
</feature>
<sequence length="471" mass="49442">MIRGFALSPAALDDLARGGPVPGDPAAMERGKNILLVHAVVARSRALDHPGAPATADAYRLLARIQQAAPSAAAEALGYPLLGTWASTTVAALNRGEDATPQRLAALAATAALMAGIPVTASFTTSTEMAELPGLGRLLLPGVPANEPVTLLIPTPSPPRAAADSPASPTPHHQPAAAASGPADPTSRHQPSTIGGPVGPPSACLEVAGERFPLPHDLRVTVAVGGARWEGVRDVGFLLDDVDPWRFPGPIQPLGRLSDVEAEAWGAVLDQARGVLKARHPGVARALEGITKVVVPIAPPEAGTRSATARTAYGSVAMSWPHDARSAALTLAHEVQHAKLTMLMDLFDLVRPGARGHYYAPWRDDPRPAAALLQGAYAHMGVAGFWRAERHVAADPEVAHSEFARWRDAAHEACLTLLTSGTVTALGRRFVEGMLETLAAWRAERVPAEASALAHRAATRHRLQWAARHDT</sequence>
<evidence type="ECO:0000313" key="2">
    <source>
        <dbReference type="EMBL" id="MFB9477644.1"/>
    </source>
</evidence>
<dbReference type="EMBL" id="JBHMCF010000066">
    <property type="protein sequence ID" value="MFB9477644.1"/>
    <property type="molecule type" value="Genomic_DNA"/>
</dbReference>
<keyword evidence="3" id="KW-1185">Reference proteome</keyword>
<evidence type="ECO:0000256" key="1">
    <source>
        <dbReference type="SAM" id="MobiDB-lite"/>
    </source>
</evidence>
<name>A0ABV5P502_9ACTN</name>
<evidence type="ECO:0000313" key="3">
    <source>
        <dbReference type="Proteomes" id="UP001589568"/>
    </source>
</evidence>
<gene>
    <name evidence="2" type="ORF">ACFFR3_49795</name>
</gene>
<reference evidence="2 3" key="1">
    <citation type="submission" date="2024-09" db="EMBL/GenBank/DDBJ databases">
        <authorList>
            <person name="Sun Q."/>
            <person name="Mori K."/>
        </authorList>
    </citation>
    <scope>NUCLEOTIDE SEQUENCE [LARGE SCALE GENOMIC DNA]</scope>
    <source>
        <strain evidence="2 3">JCM 3324</strain>
    </source>
</reference>